<keyword evidence="2" id="KW-1185">Reference proteome</keyword>
<gene>
    <name evidence="1" type="ORF">M440DRAFT_1093201</name>
</gene>
<accession>A0A2T4BSC5</accession>
<proteinExistence type="predicted"/>
<evidence type="ECO:0000313" key="1">
    <source>
        <dbReference type="EMBL" id="PTB72210.1"/>
    </source>
</evidence>
<name>A0A2T4BSC5_TRILO</name>
<organism evidence="1 2">
    <name type="scientific">Trichoderma longibrachiatum ATCC 18648</name>
    <dbReference type="NCBI Taxonomy" id="983965"/>
    <lineage>
        <taxon>Eukaryota</taxon>
        <taxon>Fungi</taxon>
        <taxon>Dikarya</taxon>
        <taxon>Ascomycota</taxon>
        <taxon>Pezizomycotina</taxon>
        <taxon>Sordariomycetes</taxon>
        <taxon>Hypocreomycetidae</taxon>
        <taxon>Hypocreales</taxon>
        <taxon>Hypocreaceae</taxon>
        <taxon>Trichoderma</taxon>
    </lineage>
</organism>
<sequence>MIGLVENCVPCACIIACGNLHNSNDLDIRTVKIANIDRSSSIRYQHSQASCRTEQETYRNALAHRNSISMLRLHHACGSPEFSVDRSSLLFICNPYVPRYSVLISRCRSSGLRHTVTCPAKRNPRSSALRDSGTIAGGIIVILRPGYDGDSGGNQDADTACCAYHPVLSRF</sequence>
<reference evidence="1 2" key="1">
    <citation type="submission" date="2016-07" db="EMBL/GenBank/DDBJ databases">
        <title>Multiple horizontal gene transfer events from other fungi enriched the ability of initially mycotrophic Trichoderma (Ascomycota) to feed on dead plant biomass.</title>
        <authorList>
            <consortium name="DOE Joint Genome Institute"/>
            <person name="Aerts A."/>
            <person name="Atanasova L."/>
            <person name="Chenthamara K."/>
            <person name="Zhang J."/>
            <person name="Grujic M."/>
            <person name="Henrissat B."/>
            <person name="Kuo A."/>
            <person name="Salamov A."/>
            <person name="Lipzen A."/>
            <person name="Labutti K."/>
            <person name="Barry K."/>
            <person name="Miao Y."/>
            <person name="Rahimi M.J."/>
            <person name="Shen Q."/>
            <person name="Grigoriev I.V."/>
            <person name="Kubicek C.P."/>
            <person name="Druzhinina I.S."/>
        </authorList>
    </citation>
    <scope>NUCLEOTIDE SEQUENCE [LARGE SCALE GENOMIC DNA]</scope>
    <source>
        <strain evidence="1 2">ATCC 18648</strain>
    </source>
</reference>
<evidence type="ECO:0000313" key="2">
    <source>
        <dbReference type="Proteomes" id="UP000240760"/>
    </source>
</evidence>
<dbReference type="EMBL" id="KZ679142">
    <property type="protein sequence ID" value="PTB72210.1"/>
    <property type="molecule type" value="Genomic_DNA"/>
</dbReference>
<protein>
    <submittedName>
        <fullName evidence="1">Uncharacterized protein</fullName>
    </submittedName>
</protein>
<dbReference type="AlphaFoldDB" id="A0A2T4BSC5"/>
<dbReference type="Proteomes" id="UP000240760">
    <property type="component" value="Unassembled WGS sequence"/>
</dbReference>